<gene>
    <name evidence="2" type="ORF">WMSIL1_LOCUS9708</name>
</gene>
<name>A0A564YV55_HYMDI</name>
<evidence type="ECO:0000313" key="2">
    <source>
        <dbReference type="EMBL" id="VUZ50889.1"/>
    </source>
</evidence>
<protein>
    <submittedName>
        <fullName evidence="2">Uncharacterized protein</fullName>
    </submittedName>
</protein>
<sequence>MPLPAAAAIAPIGFVLGGHLLKLLNDLANDRRAEEKRNGIIDLQKNLDANLIEGISGTHYVDFTKMPSRIDWTGKFGLEDNDWYKVIASWKADLIDRGYKFGSGLSWTKATEAYEQDYLHHYRKALEEHPSVTETPQYMSHIKEEHEPPVILGKKAKLAAEVPPSALALGKMVLASSGGHGDPNDPVSTSTLPPGEPHNDSREGTSQDIAASSAYRLPREEWLFKGNTFHWTTIRFPIRKIAQIPECDIFKNIYQYGENDNVFLLDNLTMYPFTCWLTTIDKWDTSNLADLAFGSYKKWRVKRVHYKISQFKTVTSRTMAVSGQNKIITGEDATGRILYASDQSGCVTFCPFDDSPLRACAHVLPPARARWPTLA</sequence>
<feature type="region of interest" description="Disordered" evidence="1">
    <location>
        <begin position="178"/>
        <end position="207"/>
    </location>
</feature>
<dbReference type="Proteomes" id="UP000321570">
    <property type="component" value="Unassembled WGS sequence"/>
</dbReference>
<reference evidence="2 3" key="1">
    <citation type="submission" date="2019-07" db="EMBL/GenBank/DDBJ databases">
        <authorList>
            <person name="Jastrzebski P J."/>
            <person name="Paukszto L."/>
            <person name="Jastrzebski P J."/>
        </authorList>
    </citation>
    <scope>NUCLEOTIDE SEQUENCE [LARGE SCALE GENOMIC DNA]</scope>
    <source>
        <strain evidence="2 3">WMS-il1</strain>
    </source>
</reference>
<feature type="non-terminal residue" evidence="2">
    <location>
        <position position="375"/>
    </location>
</feature>
<dbReference type="AlphaFoldDB" id="A0A564YV55"/>
<accession>A0A564YV55</accession>
<evidence type="ECO:0000313" key="3">
    <source>
        <dbReference type="Proteomes" id="UP000321570"/>
    </source>
</evidence>
<evidence type="ECO:0000256" key="1">
    <source>
        <dbReference type="SAM" id="MobiDB-lite"/>
    </source>
</evidence>
<organism evidence="2 3">
    <name type="scientific">Hymenolepis diminuta</name>
    <name type="common">Rat tapeworm</name>
    <dbReference type="NCBI Taxonomy" id="6216"/>
    <lineage>
        <taxon>Eukaryota</taxon>
        <taxon>Metazoa</taxon>
        <taxon>Spiralia</taxon>
        <taxon>Lophotrochozoa</taxon>
        <taxon>Platyhelminthes</taxon>
        <taxon>Cestoda</taxon>
        <taxon>Eucestoda</taxon>
        <taxon>Cyclophyllidea</taxon>
        <taxon>Hymenolepididae</taxon>
        <taxon>Hymenolepis</taxon>
    </lineage>
</organism>
<proteinExistence type="predicted"/>
<keyword evidence="3" id="KW-1185">Reference proteome</keyword>
<dbReference type="EMBL" id="CABIJS010000410">
    <property type="protein sequence ID" value="VUZ50889.1"/>
    <property type="molecule type" value="Genomic_DNA"/>
</dbReference>